<dbReference type="InterPro" id="IPR051554">
    <property type="entry name" value="Acetyltransferase_Eis"/>
</dbReference>
<dbReference type="Pfam" id="PF13527">
    <property type="entry name" value="Acetyltransf_9"/>
    <property type="match status" value="1"/>
</dbReference>
<dbReference type="InterPro" id="IPR025559">
    <property type="entry name" value="Eis_dom"/>
</dbReference>
<evidence type="ECO:0000259" key="6">
    <source>
        <dbReference type="PROSITE" id="PS51186"/>
    </source>
</evidence>
<proteinExistence type="inferred from homology"/>
<feature type="binding site" evidence="5">
    <location>
        <begin position="138"/>
        <end position="139"/>
    </location>
    <ligand>
        <name>acetyl-CoA</name>
        <dbReference type="ChEBI" id="CHEBI:57288"/>
    </ligand>
</feature>
<dbReference type="Pfam" id="PF13530">
    <property type="entry name" value="SCP2_2"/>
    <property type="match status" value="1"/>
</dbReference>
<organism evidence="7 8">
    <name type="scientific">Mycobacteroides franklinii</name>
    <dbReference type="NCBI Taxonomy" id="948102"/>
    <lineage>
        <taxon>Bacteria</taxon>
        <taxon>Bacillati</taxon>
        <taxon>Actinomycetota</taxon>
        <taxon>Actinomycetes</taxon>
        <taxon>Mycobacteriales</taxon>
        <taxon>Mycobacteriaceae</taxon>
        <taxon>Mycobacteroides</taxon>
    </lineage>
</organism>
<feature type="binding site" evidence="5">
    <location>
        <begin position="102"/>
        <end position="104"/>
    </location>
    <ligand>
        <name>acetyl-CoA</name>
        <dbReference type="ChEBI" id="CHEBI:57288"/>
    </ligand>
</feature>
<evidence type="ECO:0000256" key="3">
    <source>
        <dbReference type="ARBA" id="ARBA00022679"/>
    </source>
</evidence>
<gene>
    <name evidence="7" type="ORF">EJ571_09460</name>
</gene>
<evidence type="ECO:0000256" key="2">
    <source>
        <dbReference type="ARBA" id="ARBA00022488"/>
    </source>
</evidence>
<feature type="domain" description="N-acetyltransferase" evidence="6">
    <location>
        <begin position="24"/>
        <end position="169"/>
    </location>
</feature>
<evidence type="ECO:0000256" key="5">
    <source>
        <dbReference type="HAMAP-Rule" id="MF_01812"/>
    </source>
</evidence>
<dbReference type="InterPro" id="IPR016181">
    <property type="entry name" value="Acyl_CoA_acyltransferase"/>
</dbReference>
<dbReference type="InterPro" id="IPR036527">
    <property type="entry name" value="SCP2_sterol-bd_dom_sf"/>
</dbReference>
<feature type="active site" description="Proton acceptor; via carboxylate" evidence="5">
    <location>
        <position position="415"/>
    </location>
</feature>
<dbReference type="InterPro" id="IPR000182">
    <property type="entry name" value="GNAT_dom"/>
</dbReference>
<dbReference type="GO" id="GO:0030649">
    <property type="term" value="P:aminoglycoside antibiotic catabolic process"/>
    <property type="evidence" value="ECO:0007669"/>
    <property type="project" value="TreeGrafter"/>
</dbReference>
<dbReference type="PROSITE" id="PS51186">
    <property type="entry name" value="GNAT"/>
    <property type="match status" value="1"/>
</dbReference>
<comment type="subunit">
    <text evidence="5">Homohexamer; trimer of dimers.</text>
</comment>
<dbReference type="PANTHER" id="PTHR37817">
    <property type="entry name" value="N-ACETYLTRANSFERASE EIS"/>
    <property type="match status" value="1"/>
</dbReference>
<evidence type="ECO:0000256" key="4">
    <source>
        <dbReference type="ARBA" id="ARBA00023315"/>
    </source>
</evidence>
<dbReference type="PANTHER" id="PTHR37817:SF1">
    <property type="entry name" value="N-ACETYLTRANSFERASE EIS"/>
    <property type="match status" value="1"/>
</dbReference>
<comment type="similarity">
    <text evidence="1 5">Belongs to the acetyltransferase Eis family.</text>
</comment>
<dbReference type="Pfam" id="PF17668">
    <property type="entry name" value="Acetyltransf_17"/>
    <property type="match status" value="1"/>
</dbReference>
<keyword evidence="2" id="KW-1036">Host cytoplasmic vesicle</keyword>
<feature type="active site" description="Proton donor" evidence="5">
    <location>
        <position position="143"/>
    </location>
</feature>
<dbReference type="InterPro" id="IPR041380">
    <property type="entry name" value="Acetyltransf_17"/>
</dbReference>
<evidence type="ECO:0000313" key="7">
    <source>
        <dbReference type="EMBL" id="TDH22159.1"/>
    </source>
</evidence>
<dbReference type="SUPFAM" id="SSF55718">
    <property type="entry name" value="SCP-like"/>
    <property type="match status" value="1"/>
</dbReference>
<dbReference type="HAMAP" id="MF_01812">
    <property type="entry name" value="Eis"/>
    <property type="match status" value="1"/>
</dbReference>
<reference evidence="7 8" key="1">
    <citation type="journal article" date="2019" name="Sci. Rep.">
        <title>Extended insight into the Mycobacterium chelonae-abscessus complex through whole genome sequencing of Mycobacterium salmoniphilum outbreak and Mycobacterium salmoniphilum-like strains.</title>
        <authorList>
            <person name="Behra P.R.K."/>
            <person name="Das S."/>
            <person name="Pettersson B.M.F."/>
            <person name="Shirreff L."/>
            <person name="DuCote T."/>
            <person name="Jacobsson K.G."/>
            <person name="Ennis D.G."/>
            <person name="Kirsebom L.A."/>
        </authorList>
    </citation>
    <scope>NUCLEOTIDE SEQUENCE [LARGE SCALE GENOMIC DNA]</scope>
    <source>
        <strain evidence="7 8">DSM 45524</strain>
    </source>
</reference>
<keyword evidence="4 5" id="KW-0012">Acyltransferase</keyword>
<dbReference type="Gene3D" id="3.30.1050.10">
    <property type="entry name" value="SCP2 sterol-binding domain"/>
    <property type="match status" value="1"/>
</dbReference>
<comment type="caution">
    <text evidence="7">The sequence shown here is derived from an EMBL/GenBank/DDBJ whole genome shotgun (WGS) entry which is preliminary data.</text>
</comment>
<feature type="binding site" evidence="5">
    <location>
        <begin position="110"/>
        <end position="115"/>
    </location>
    <ligand>
        <name>acetyl-CoA</name>
        <dbReference type="ChEBI" id="CHEBI:57288"/>
    </ligand>
</feature>
<dbReference type="Proteomes" id="UP000295627">
    <property type="component" value="Unassembled WGS sequence"/>
</dbReference>
<dbReference type="AlphaFoldDB" id="A0A4R5PBM4"/>
<dbReference type="Gene3D" id="3.40.630.30">
    <property type="match status" value="2"/>
</dbReference>
<name>A0A4R5PBM4_9MYCO</name>
<protein>
    <submittedName>
        <fullName evidence="7">GNAT family N-acetyltransferase</fullName>
    </submittedName>
</protein>
<dbReference type="InterPro" id="IPR022902">
    <property type="entry name" value="NAcTrfase_Eis"/>
</dbReference>
<keyword evidence="3 5" id="KW-0808">Transferase</keyword>
<dbReference type="EMBL" id="RXLR01000014">
    <property type="protein sequence ID" value="TDH22159.1"/>
    <property type="molecule type" value="Genomic_DNA"/>
</dbReference>
<accession>A0A4R5PBM4</accession>
<sequence length="415" mass="45156">MAFAAQPQWSWAPRRFNAGHETVTDIRFLQTSTERERAFTVFWRAMVGLPPLGAVAVGELLEAGRYLGAFEQTELVGGADSYTSWLTVPGGSRVPHAAVTHIGVLPTHTRRGILTSLVTRQLTDIAGRGEIVASLRASEAVIYRRFGYGVATSSASYRIQRRRAAQLNPVDANAVTLLDTAASPELLASIYERAAWTGAVARPPQWWRLHELFDAAEPVKHYVVTRPDGYVRYRPHDTTEWFASSARTISVDDLVAHSDDAYRTLVGHLLDLDLVDVIEFGARPVDDPLPHLVADPRAVTVTGIRDETWLRLVDVEAALAARTYTDSAPVVIEVGDALLPHNAARFSVGSDKVRRTQHTPDLSVDVAALGSVYLGGNTWAQLRRAGLVSVRSAGAIKAADALFSTGSKPFAGTNF</sequence>
<evidence type="ECO:0000256" key="1">
    <source>
        <dbReference type="ARBA" id="ARBA00009213"/>
    </source>
</evidence>
<dbReference type="SUPFAM" id="SSF55729">
    <property type="entry name" value="Acyl-CoA N-acyltransferases (Nat)"/>
    <property type="match status" value="1"/>
</dbReference>
<dbReference type="NCBIfam" id="NF002367">
    <property type="entry name" value="PRK01346.1-4"/>
    <property type="match status" value="1"/>
</dbReference>
<dbReference type="GO" id="GO:0034069">
    <property type="term" value="F:aminoglycoside N-acetyltransferase activity"/>
    <property type="evidence" value="ECO:0007669"/>
    <property type="project" value="TreeGrafter"/>
</dbReference>
<evidence type="ECO:0000313" key="8">
    <source>
        <dbReference type="Proteomes" id="UP000295627"/>
    </source>
</evidence>